<comment type="similarity">
    <text evidence="1">Belongs to the NAPRTase family.</text>
</comment>
<dbReference type="InterPro" id="IPR041525">
    <property type="entry name" value="N/Namide_PRibTrfase"/>
</dbReference>
<accession>A0A7H0YH12</accession>
<evidence type="ECO:0000259" key="8">
    <source>
        <dbReference type="Pfam" id="PF04095"/>
    </source>
</evidence>
<evidence type="ECO:0000256" key="6">
    <source>
        <dbReference type="ARBA" id="ARBA00035024"/>
    </source>
</evidence>
<evidence type="ECO:0000256" key="2">
    <source>
        <dbReference type="ARBA" id="ARBA00022642"/>
    </source>
</evidence>
<evidence type="ECO:0000256" key="1">
    <source>
        <dbReference type="ARBA" id="ARBA00010897"/>
    </source>
</evidence>
<dbReference type="InterPro" id="IPR016471">
    <property type="entry name" value="Nicotinamide_PRibTrfase"/>
</dbReference>
<keyword evidence="2" id="KW-0662">Pyridine nucleotide biosynthesis</keyword>
<organism evidence="9 10">
    <name type="scientific">Paenibacillus peoriae</name>
    <dbReference type="NCBI Taxonomy" id="59893"/>
    <lineage>
        <taxon>Bacteria</taxon>
        <taxon>Bacillati</taxon>
        <taxon>Bacillota</taxon>
        <taxon>Bacilli</taxon>
        <taxon>Bacillales</taxon>
        <taxon>Paenibacillaceae</taxon>
        <taxon>Paenibacillus</taxon>
    </lineage>
</organism>
<dbReference type="GO" id="GO:0009435">
    <property type="term" value="P:NAD+ biosynthetic process"/>
    <property type="evidence" value="ECO:0007669"/>
    <property type="project" value="InterPro"/>
</dbReference>
<dbReference type="PANTHER" id="PTHR43816:SF1">
    <property type="entry name" value="NICOTINAMIDE PHOSPHORIBOSYLTRANSFERASE"/>
    <property type="match status" value="1"/>
</dbReference>
<dbReference type="Proteomes" id="UP000516384">
    <property type="component" value="Plasmid pPlas1"/>
</dbReference>
<feature type="domain" description="Nicotinate/nicotinamide phosphoribosyltransferase" evidence="8">
    <location>
        <begin position="169"/>
        <end position="361"/>
    </location>
</feature>
<comment type="pathway">
    <text evidence="5">Cofactor biosynthesis; NAD(+) biosynthesis; nicotinamide D-ribonucleotide from 5-phospho-alpha-D-ribose 1-diphosphate and nicotinamide: step 1/1.</text>
</comment>
<dbReference type="EMBL" id="CP061173">
    <property type="protein sequence ID" value="QNR70370.1"/>
    <property type="molecule type" value="Genomic_DNA"/>
</dbReference>
<dbReference type="InterPro" id="IPR013785">
    <property type="entry name" value="Aldolase_TIM"/>
</dbReference>
<dbReference type="Gene3D" id="3.20.20.70">
    <property type="entry name" value="Aldolase class I"/>
    <property type="match status" value="1"/>
</dbReference>
<evidence type="ECO:0000256" key="7">
    <source>
        <dbReference type="ARBA" id="ARBA00035036"/>
    </source>
</evidence>
<dbReference type="Pfam" id="PF04095">
    <property type="entry name" value="NAPRTase"/>
    <property type="match status" value="1"/>
</dbReference>
<dbReference type="SUPFAM" id="SSF51690">
    <property type="entry name" value="Nicotinate/Quinolinate PRTase C-terminal domain-like"/>
    <property type="match status" value="1"/>
</dbReference>
<reference evidence="9 10" key="1">
    <citation type="submission" date="2020-09" db="EMBL/GenBank/DDBJ databases">
        <title>Characterization of Paenibacillus peoriae strain ZF390 with broad-spectrum antimicrobial activity as a potential biocontrol agent.</title>
        <authorList>
            <person name="Li L."/>
            <person name="Zhao Y."/>
            <person name="Li B."/>
            <person name="Xie X."/>
        </authorList>
    </citation>
    <scope>NUCLEOTIDE SEQUENCE [LARGE SCALE GENOMIC DNA]</scope>
    <source>
        <strain evidence="9 10">ZF390</strain>
        <plasmid evidence="9 10">pPlas1</plasmid>
    </source>
</reference>
<proteinExistence type="inferred from homology"/>
<dbReference type="EC" id="2.4.2.12" evidence="6"/>
<gene>
    <name evidence="9" type="ORF">IAQ67_28865</name>
</gene>
<dbReference type="PANTHER" id="PTHR43816">
    <property type="entry name" value="NICOTINAMIDE PHOSPHORIBOSYLTRANSFERASE"/>
    <property type="match status" value="1"/>
</dbReference>
<sequence length="473" mass="54534">MLKDLRSNPILLTDVYNLSHERLKANTDWEVSHMYNRSKPMVLFGLLENINSFLSIQITQKMVDKAELKARRIGVKFPRELWLRVIEECNGYIPIEIQMLPEGTWCPVGTPFAQIRNTVKGFGEMVTWFEGVLMHSFFPSTTATQALRMRRYLEQKQRQYDYDDSFLLRFHSFGFRGHKSLEDAYLAGTSWSMFLPGTDDFHITQHVPESVKLSSLSATAHKVSQQFDDEFEGMKHNIRKTAEAGEKILSLVIDTYDAYRVIKEYMIPLAQFAFNLGVHLVLRPDSGDTWEQAVLIFRIADRAKLTNISVIIGEGMDYENAKKADAYFESHGVPLNFISYGIGGGFYNYVTRDTLGWAMKTAFSNGAPRMKFSENPIKRSIPGAVALTRNHHGDMVVVPEDSIDIMENLFETVYLHNDRQAVPFMEEYNDEDYWMEVQERGLAQNTEQATIYLSQAIRDSIYDFQKKYRSMVV</sequence>
<dbReference type="RefSeq" id="WP_190299677.1">
    <property type="nucleotide sequence ID" value="NZ_CP061173.1"/>
</dbReference>
<dbReference type="InterPro" id="IPR036068">
    <property type="entry name" value="Nicotinate_pribotase-like_C"/>
</dbReference>
<evidence type="ECO:0000256" key="4">
    <source>
        <dbReference type="ARBA" id="ARBA00022679"/>
    </source>
</evidence>
<dbReference type="GO" id="GO:0047280">
    <property type="term" value="F:nicotinamide phosphoribosyltransferase activity"/>
    <property type="evidence" value="ECO:0007669"/>
    <property type="project" value="UniProtKB-EC"/>
</dbReference>
<name>A0A7H0YH12_9BACL</name>
<keyword evidence="9" id="KW-0614">Plasmid</keyword>
<keyword evidence="3" id="KW-0328">Glycosyltransferase</keyword>
<evidence type="ECO:0000313" key="10">
    <source>
        <dbReference type="Proteomes" id="UP000516384"/>
    </source>
</evidence>
<evidence type="ECO:0000256" key="5">
    <source>
        <dbReference type="ARBA" id="ARBA00035007"/>
    </source>
</evidence>
<dbReference type="AlphaFoldDB" id="A0A7H0YH12"/>
<keyword evidence="4" id="KW-0808">Transferase</keyword>
<evidence type="ECO:0000313" key="9">
    <source>
        <dbReference type="EMBL" id="QNR70370.1"/>
    </source>
</evidence>
<geneLocation type="plasmid" evidence="9 10">
    <name>pPlas1</name>
</geneLocation>
<evidence type="ECO:0000256" key="3">
    <source>
        <dbReference type="ARBA" id="ARBA00022676"/>
    </source>
</evidence>
<protein>
    <recommendedName>
        <fullName evidence="7">Nicotinamide phosphoribosyltransferase</fullName>
        <ecNumber evidence="6">2.4.2.12</ecNumber>
    </recommendedName>
</protein>